<name>A0ABV2LWN1_9FLAO</name>
<dbReference type="RefSeq" id="WP_354509876.1">
    <property type="nucleotide sequence ID" value="NZ_JBEPMO010000014.1"/>
</dbReference>
<feature type="domain" description="DNA2/NAM7 helicase-like C-terminal" evidence="3">
    <location>
        <begin position="970"/>
        <end position="1160"/>
    </location>
</feature>
<dbReference type="Gene3D" id="3.40.960.10">
    <property type="entry name" value="VSR Endonuclease"/>
    <property type="match status" value="1"/>
</dbReference>
<dbReference type="Gene3D" id="3.40.50.300">
    <property type="entry name" value="P-loop containing nucleotide triphosphate hydrolases"/>
    <property type="match status" value="3"/>
</dbReference>
<dbReference type="InterPro" id="IPR049468">
    <property type="entry name" value="Restrct_endonuc-II-like_dom"/>
</dbReference>
<dbReference type="GO" id="GO:0004386">
    <property type="term" value="F:helicase activity"/>
    <property type="evidence" value="ECO:0007669"/>
    <property type="project" value="UniProtKB-KW"/>
</dbReference>
<gene>
    <name evidence="5" type="ORF">ABID46_002138</name>
</gene>
<proteinExistence type="predicted"/>
<sequence>MNQLTPEIFNALQTKLKVGNRRGIHLNAIPGNSRYKFDLARLSAIFDSLPERFILDLLTLRNVNFKFSIHDKSDSAKEVSNSRDSIYLNKYDEEEEVEETNFQSKKDELLFKLGRSLENLIFQNEVIESEKGVNSLGFGFPILFRKDVSDGQISASPILIWSVKIKPSPEMNTWEISRTEDDPIYLNEVLINHLQSDSGVILDPIPERMLEDGKIDKPELLSICQNILSKLKIEQNLDFLLNNYEPIPAIKTKAAYDQLLKNKGDGIIEKAGIFSLFEVQKQNIINDYETLKKEFKSIVQPDHKNFQSITAIEADPSQQGILESLKSQSKILIQGPPGTGKSQTLTALLINSLENKQKTIVVCEKQTALEVLHNALHKQGYGKYSVMIKDSVADRKLVVDAVRKTIDEVGFKKAIDPYPESVIQEQLSNIQASKQTINSIHQILNEDLISEHNWTEIIGQILKNTEDATPMEIQNIRFEFSDSEWKGIQNLLENGEELYGKFQPLEENALFHPQTLIRNSLFETRLKVDESFQMYERSWNEIQQLKSEFEVFYQSKRREEFLQQLEEINQLINQSEVLTSTLSADSEVYQDQTDSFWFKILALFSSSKNKAKETRKSLQIIGAKMKEFSLHSNFTPISISSDLHQNQDEIRNYRTQLEIAKQRFSDKLNEDFQNLDLLNHFEAKFSNATSDKIANSVRSLKNSIQLDKWLNNSDFGMSFQEFESRMNSVFKQFHSYKSNPEDPFQIEYNWYQFLSNQSDLNQKLIENLKPISNWKASLLSAYFQEVLKRKTTEKIDFNEDEYASFLKKIIYFSSSQKNFIQNYWDIEQRNAVKKFETENKDLTVANLYNKRRSEKHNRLSLRQISMKDLDLFTSFFPIILTTPDAASNLFQGRNFYFDNVVFDEASQLKLEDNLPAMLKGKNVIIAGDEHQMPPSNYFSRVFDGSLEDEDDAEEESEAVTAKNAMLNIESLLDYAVEYQFDKNHLDFHYRSRHPYLIDFSNHAFYQARLKPLPSLSDVKPIEFFEAGGTFHDHINEEEADKILEILESIEPKSDGTYPSVGIATFNITQRNFIKRKIIQRENEPENETFSEKMRGLEAAGFFIKNLENIQGDERDIIILSTTYGKKRDGKFIQSFGPINHSKGYKLLNVIVTRAKEKIYVCNSIPTEFYSTYKEALKLEGSNNRRAVFYAYLAYAKAVHEGNEEARREVLETLDQIANRSEIQYETTESIFVDELFKRMRTEFPEEELYKNYRFGGYSIDILVKRKNNPIAIECMSKSIYESELGYLEDLHKEKILRNSGFEYVRIWSQNVWQNLDAELYKIKRIL</sequence>
<keyword evidence="6" id="KW-1185">Reference proteome</keyword>
<reference evidence="5 6" key="1">
    <citation type="submission" date="2024-06" db="EMBL/GenBank/DDBJ databases">
        <title>Genomic Encyclopedia of Type Strains, Phase IV (KMG-IV): sequencing the most valuable type-strain genomes for metagenomic binning, comparative biology and taxonomic classification.</title>
        <authorList>
            <person name="Goeker M."/>
        </authorList>
    </citation>
    <scope>NUCLEOTIDE SEQUENCE [LARGE SCALE GENOMIC DNA]</scope>
    <source>
        <strain evidence="5 6">DSM 29388</strain>
    </source>
</reference>
<dbReference type="Proteomes" id="UP001549146">
    <property type="component" value="Unassembled WGS sequence"/>
</dbReference>
<evidence type="ECO:0000313" key="6">
    <source>
        <dbReference type="Proteomes" id="UP001549146"/>
    </source>
</evidence>
<feature type="domain" description="DNA2/NAM7 helicase helicase" evidence="2">
    <location>
        <begin position="317"/>
        <end position="585"/>
    </location>
</feature>
<keyword evidence="5" id="KW-0547">Nucleotide-binding</keyword>
<dbReference type="Pfam" id="PF13195">
    <property type="entry name" value="DUF4011"/>
    <property type="match status" value="1"/>
</dbReference>
<comment type="caution">
    <text evidence="5">The sequence shown here is derived from an EMBL/GenBank/DDBJ whole genome shotgun (WGS) entry which is preliminary data.</text>
</comment>
<dbReference type="Pfam" id="PF18741">
    <property type="entry name" value="MTES_1575"/>
    <property type="match status" value="1"/>
</dbReference>
<dbReference type="InterPro" id="IPR041679">
    <property type="entry name" value="DNA2/NAM7-like_C"/>
</dbReference>
<dbReference type="InterPro" id="IPR027417">
    <property type="entry name" value="P-loop_NTPase"/>
</dbReference>
<dbReference type="InterPro" id="IPR047187">
    <property type="entry name" value="SF1_C_Upf1"/>
</dbReference>
<keyword evidence="5" id="KW-0067">ATP-binding</keyword>
<accession>A0ABV2LWN1</accession>
<protein>
    <submittedName>
        <fullName evidence="5">Superfamily I DNA and/or RNA helicase</fullName>
    </submittedName>
</protein>
<feature type="coiled-coil region" evidence="1">
    <location>
        <begin position="643"/>
        <end position="670"/>
    </location>
</feature>
<dbReference type="InterPro" id="IPR045055">
    <property type="entry name" value="DNA2/NAM7-like"/>
</dbReference>
<dbReference type="InterPro" id="IPR025103">
    <property type="entry name" value="DUF4011"/>
</dbReference>
<keyword evidence="5" id="KW-0347">Helicase</keyword>
<dbReference type="SUPFAM" id="SSF52540">
    <property type="entry name" value="P-loop containing nucleoside triphosphate hydrolases"/>
    <property type="match status" value="2"/>
</dbReference>
<dbReference type="PANTHER" id="PTHR10887">
    <property type="entry name" value="DNA2/NAM7 HELICASE FAMILY"/>
    <property type="match status" value="1"/>
</dbReference>
<keyword evidence="1" id="KW-0175">Coiled coil</keyword>
<evidence type="ECO:0000259" key="2">
    <source>
        <dbReference type="Pfam" id="PF13086"/>
    </source>
</evidence>
<keyword evidence="5" id="KW-0378">Hydrolase</keyword>
<dbReference type="EMBL" id="JBEPMO010000014">
    <property type="protein sequence ID" value="MET3732549.1"/>
    <property type="molecule type" value="Genomic_DNA"/>
</dbReference>
<dbReference type="Pfam" id="PF13087">
    <property type="entry name" value="AAA_12"/>
    <property type="match status" value="1"/>
</dbReference>
<dbReference type="InterPro" id="IPR041677">
    <property type="entry name" value="DNA2/NAM7_AAA_11"/>
</dbReference>
<evidence type="ECO:0000259" key="4">
    <source>
        <dbReference type="Pfam" id="PF18741"/>
    </source>
</evidence>
<organism evidence="5 6">
    <name type="scientific">Moheibacter stercoris</name>
    <dbReference type="NCBI Taxonomy" id="1628251"/>
    <lineage>
        <taxon>Bacteria</taxon>
        <taxon>Pseudomonadati</taxon>
        <taxon>Bacteroidota</taxon>
        <taxon>Flavobacteriia</taxon>
        <taxon>Flavobacteriales</taxon>
        <taxon>Weeksellaceae</taxon>
        <taxon>Moheibacter</taxon>
    </lineage>
</organism>
<evidence type="ECO:0000256" key="1">
    <source>
        <dbReference type="SAM" id="Coils"/>
    </source>
</evidence>
<evidence type="ECO:0000313" key="5">
    <source>
        <dbReference type="EMBL" id="MET3732549.1"/>
    </source>
</evidence>
<feature type="domain" description="Restriction endonuclease type II-like" evidence="4">
    <location>
        <begin position="1247"/>
        <end position="1324"/>
    </location>
</feature>
<dbReference type="CDD" id="cd18808">
    <property type="entry name" value="SF1_C_Upf1"/>
    <property type="match status" value="1"/>
</dbReference>
<feature type="domain" description="DNA2/NAM7 helicase helicase" evidence="2">
    <location>
        <begin position="788"/>
        <end position="934"/>
    </location>
</feature>
<dbReference type="Pfam" id="PF13086">
    <property type="entry name" value="AAA_11"/>
    <property type="match status" value="2"/>
</dbReference>
<evidence type="ECO:0000259" key="3">
    <source>
        <dbReference type="Pfam" id="PF13087"/>
    </source>
</evidence>